<keyword evidence="2" id="KW-0735">Signal-anchor</keyword>
<protein>
    <recommendedName>
        <fullName evidence="2">Methyltransferase</fullName>
        <ecNumber evidence="2">2.1.1.-</ecNumber>
    </recommendedName>
</protein>
<dbReference type="PANTHER" id="PTHR10108">
    <property type="entry name" value="SAM-DEPENDENT METHYLTRANSFERASE"/>
    <property type="match status" value="1"/>
</dbReference>
<dbReference type="PANTHER" id="PTHR10108:SF1171">
    <property type="entry name" value="METHYLTRANSFERASE"/>
    <property type="match status" value="1"/>
</dbReference>
<dbReference type="InterPro" id="IPR004159">
    <property type="entry name" value="Put_SAM_MeTrfase"/>
</dbReference>
<keyword evidence="1 2" id="KW-0489">Methyltransferase</keyword>
<comment type="similarity">
    <text evidence="2">Belongs to the methyltransferase superfamily.</text>
</comment>
<sequence length="79" mass="9271">MYQDRCDITYILLEMNRMLRPEGTLVFSDIVEILVKVQAITKVMRWDSKIIDHETGPFNPEKILVVVKSYRTSEAPKEK</sequence>
<dbReference type="EC" id="2.1.1.-" evidence="2"/>
<comment type="subcellular location">
    <subcellularLocation>
        <location evidence="2">Membrane</location>
        <topology evidence="2">Single-pass type II membrane protein</topology>
    </subcellularLocation>
</comment>
<evidence type="ECO:0000313" key="3">
    <source>
        <dbReference type="EMBL" id="KAK8967118.1"/>
    </source>
</evidence>
<evidence type="ECO:0000256" key="1">
    <source>
        <dbReference type="ARBA" id="ARBA00022603"/>
    </source>
</evidence>
<dbReference type="Pfam" id="PF03141">
    <property type="entry name" value="Methyltransf_29"/>
    <property type="match status" value="1"/>
</dbReference>
<evidence type="ECO:0000256" key="2">
    <source>
        <dbReference type="RuleBase" id="RU366043"/>
    </source>
</evidence>
<name>A0ABR2MW24_9ASPA</name>
<dbReference type="GO" id="GO:0032259">
    <property type="term" value="P:methylation"/>
    <property type="evidence" value="ECO:0007669"/>
    <property type="project" value="UniProtKB-KW"/>
</dbReference>
<dbReference type="GO" id="GO:0008168">
    <property type="term" value="F:methyltransferase activity"/>
    <property type="evidence" value="ECO:0007669"/>
    <property type="project" value="UniProtKB-KW"/>
</dbReference>
<dbReference type="EMBL" id="JBBWWR010000005">
    <property type="protein sequence ID" value="KAK8967118.1"/>
    <property type="molecule type" value="Genomic_DNA"/>
</dbReference>
<proteinExistence type="inferred from homology"/>
<keyword evidence="2" id="KW-0325">Glycoprotein</keyword>
<organism evidence="3 4">
    <name type="scientific">Platanthera guangdongensis</name>
    <dbReference type="NCBI Taxonomy" id="2320717"/>
    <lineage>
        <taxon>Eukaryota</taxon>
        <taxon>Viridiplantae</taxon>
        <taxon>Streptophyta</taxon>
        <taxon>Embryophyta</taxon>
        <taxon>Tracheophyta</taxon>
        <taxon>Spermatophyta</taxon>
        <taxon>Magnoliopsida</taxon>
        <taxon>Liliopsida</taxon>
        <taxon>Asparagales</taxon>
        <taxon>Orchidaceae</taxon>
        <taxon>Orchidoideae</taxon>
        <taxon>Orchideae</taxon>
        <taxon>Orchidinae</taxon>
        <taxon>Platanthera</taxon>
    </lineage>
</organism>
<keyword evidence="4" id="KW-1185">Reference proteome</keyword>
<comment type="caution">
    <text evidence="3">The sequence shown here is derived from an EMBL/GenBank/DDBJ whole genome shotgun (WGS) entry which is preliminary data.</text>
</comment>
<gene>
    <name evidence="3" type="ORF">KSP40_PGU003775</name>
</gene>
<reference evidence="3 4" key="1">
    <citation type="journal article" date="2022" name="Nat. Plants">
        <title>Genomes of leafy and leafless Platanthera orchids illuminate the evolution of mycoheterotrophy.</title>
        <authorList>
            <person name="Li M.H."/>
            <person name="Liu K.W."/>
            <person name="Li Z."/>
            <person name="Lu H.C."/>
            <person name="Ye Q.L."/>
            <person name="Zhang D."/>
            <person name="Wang J.Y."/>
            <person name="Li Y.F."/>
            <person name="Zhong Z.M."/>
            <person name="Liu X."/>
            <person name="Yu X."/>
            <person name="Liu D.K."/>
            <person name="Tu X.D."/>
            <person name="Liu B."/>
            <person name="Hao Y."/>
            <person name="Liao X.Y."/>
            <person name="Jiang Y.T."/>
            <person name="Sun W.H."/>
            <person name="Chen J."/>
            <person name="Chen Y.Q."/>
            <person name="Ai Y."/>
            <person name="Zhai J.W."/>
            <person name="Wu S.S."/>
            <person name="Zhou Z."/>
            <person name="Hsiao Y.Y."/>
            <person name="Wu W.L."/>
            <person name="Chen Y.Y."/>
            <person name="Lin Y.F."/>
            <person name="Hsu J.L."/>
            <person name="Li C.Y."/>
            <person name="Wang Z.W."/>
            <person name="Zhao X."/>
            <person name="Zhong W.Y."/>
            <person name="Ma X.K."/>
            <person name="Ma L."/>
            <person name="Huang J."/>
            <person name="Chen G.Z."/>
            <person name="Huang M.Z."/>
            <person name="Huang L."/>
            <person name="Peng D.H."/>
            <person name="Luo Y.B."/>
            <person name="Zou S.Q."/>
            <person name="Chen S.P."/>
            <person name="Lan S."/>
            <person name="Tsai W.C."/>
            <person name="Van de Peer Y."/>
            <person name="Liu Z.J."/>
        </authorList>
    </citation>
    <scope>NUCLEOTIDE SEQUENCE [LARGE SCALE GENOMIC DNA]</scope>
    <source>
        <strain evidence="3">Lor288</strain>
    </source>
</reference>
<dbReference type="Proteomes" id="UP001412067">
    <property type="component" value="Unassembled WGS sequence"/>
</dbReference>
<keyword evidence="2" id="KW-0812">Transmembrane</keyword>
<keyword evidence="2" id="KW-0808">Transferase</keyword>
<evidence type="ECO:0000313" key="4">
    <source>
        <dbReference type="Proteomes" id="UP001412067"/>
    </source>
</evidence>
<accession>A0ABR2MW24</accession>